<keyword evidence="3" id="KW-1185">Reference proteome</keyword>
<reference evidence="2" key="1">
    <citation type="journal article" date="2020" name="Stud. Mycol.">
        <title>101 Dothideomycetes genomes: a test case for predicting lifestyles and emergence of pathogens.</title>
        <authorList>
            <person name="Haridas S."/>
            <person name="Albert R."/>
            <person name="Binder M."/>
            <person name="Bloem J."/>
            <person name="Labutti K."/>
            <person name="Salamov A."/>
            <person name="Andreopoulos B."/>
            <person name="Baker S."/>
            <person name="Barry K."/>
            <person name="Bills G."/>
            <person name="Bluhm B."/>
            <person name="Cannon C."/>
            <person name="Castanera R."/>
            <person name="Culley D."/>
            <person name="Daum C."/>
            <person name="Ezra D."/>
            <person name="Gonzalez J."/>
            <person name="Henrissat B."/>
            <person name="Kuo A."/>
            <person name="Liang C."/>
            <person name="Lipzen A."/>
            <person name="Lutzoni F."/>
            <person name="Magnuson J."/>
            <person name="Mondo S."/>
            <person name="Nolan M."/>
            <person name="Ohm R."/>
            <person name="Pangilinan J."/>
            <person name="Park H.-J."/>
            <person name="Ramirez L."/>
            <person name="Alfaro M."/>
            <person name="Sun H."/>
            <person name="Tritt A."/>
            <person name="Yoshinaga Y."/>
            <person name="Zwiers L.-H."/>
            <person name="Turgeon B."/>
            <person name="Goodwin S."/>
            <person name="Spatafora J."/>
            <person name="Crous P."/>
            <person name="Grigoriev I."/>
        </authorList>
    </citation>
    <scope>NUCLEOTIDE SEQUENCE</scope>
    <source>
        <strain evidence="2">CBS 122367</strain>
    </source>
</reference>
<feature type="chain" id="PRO_5026206430" evidence="1">
    <location>
        <begin position="23"/>
        <end position="134"/>
    </location>
</feature>
<gene>
    <name evidence="2" type="ORF">K458DRAFT_402581</name>
</gene>
<accession>A0A6G1J750</accession>
<name>A0A6G1J750_9PLEO</name>
<evidence type="ECO:0000256" key="1">
    <source>
        <dbReference type="SAM" id="SignalP"/>
    </source>
</evidence>
<proteinExistence type="predicted"/>
<organism evidence="2 3">
    <name type="scientific">Lentithecium fluviatile CBS 122367</name>
    <dbReference type="NCBI Taxonomy" id="1168545"/>
    <lineage>
        <taxon>Eukaryota</taxon>
        <taxon>Fungi</taxon>
        <taxon>Dikarya</taxon>
        <taxon>Ascomycota</taxon>
        <taxon>Pezizomycotina</taxon>
        <taxon>Dothideomycetes</taxon>
        <taxon>Pleosporomycetidae</taxon>
        <taxon>Pleosporales</taxon>
        <taxon>Massarineae</taxon>
        <taxon>Lentitheciaceae</taxon>
        <taxon>Lentithecium</taxon>
    </lineage>
</organism>
<protein>
    <submittedName>
        <fullName evidence="2">Uncharacterized protein</fullName>
    </submittedName>
</protein>
<sequence>MKLFFVRAILLMTFTALSATLATPPISRRDADPSATALVKRQFNPYDPHWAPSTMCALGFTEGANDNNGSPAKRTTGDGLVLEDESLDVVAVGEKICIGGKENLHHLEARIFASRRYILQSAQTMGNHMKNNQE</sequence>
<dbReference type="AlphaFoldDB" id="A0A6G1J750"/>
<keyword evidence="1" id="KW-0732">Signal</keyword>
<feature type="signal peptide" evidence="1">
    <location>
        <begin position="1"/>
        <end position="22"/>
    </location>
</feature>
<dbReference type="Proteomes" id="UP000799291">
    <property type="component" value="Unassembled WGS sequence"/>
</dbReference>
<dbReference type="EMBL" id="MU005577">
    <property type="protein sequence ID" value="KAF2686041.1"/>
    <property type="molecule type" value="Genomic_DNA"/>
</dbReference>
<evidence type="ECO:0000313" key="2">
    <source>
        <dbReference type="EMBL" id="KAF2686041.1"/>
    </source>
</evidence>
<evidence type="ECO:0000313" key="3">
    <source>
        <dbReference type="Proteomes" id="UP000799291"/>
    </source>
</evidence>